<proteinExistence type="predicted"/>
<evidence type="ECO:0000256" key="1">
    <source>
        <dbReference type="SAM" id="MobiDB-lite"/>
    </source>
</evidence>
<name>A0AAV4LQI4_BABCB</name>
<keyword evidence="2" id="KW-0472">Membrane</keyword>
<feature type="region of interest" description="Disordered" evidence="1">
    <location>
        <begin position="1"/>
        <end position="26"/>
    </location>
</feature>
<comment type="caution">
    <text evidence="3">The sequence shown here is derived from an EMBL/GenBank/DDBJ whole genome shotgun (WGS) entry which is preliminary data.</text>
</comment>
<accession>A0AAV4LQI4</accession>
<feature type="transmembrane region" description="Helical" evidence="2">
    <location>
        <begin position="224"/>
        <end position="245"/>
    </location>
</feature>
<keyword evidence="2" id="KW-0812">Transmembrane</keyword>
<keyword evidence="4" id="KW-1185">Reference proteome</keyword>
<gene>
    <name evidence="3" type="ORF">BcabD6B2_14940</name>
</gene>
<organism evidence="3 4">
    <name type="scientific">Babesia caballi</name>
    <dbReference type="NCBI Taxonomy" id="5871"/>
    <lineage>
        <taxon>Eukaryota</taxon>
        <taxon>Sar</taxon>
        <taxon>Alveolata</taxon>
        <taxon>Apicomplexa</taxon>
        <taxon>Aconoidasida</taxon>
        <taxon>Piroplasmida</taxon>
        <taxon>Babesiidae</taxon>
        <taxon>Babesia</taxon>
    </lineage>
</organism>
<dbReference type="Proteomes" id="UP001497744">
    <property type="component" value="Unassembled WGS sequence"/>
</dbReference>
<keyword evidence="2" id="KW-1133">Transmembrane helix</keyword>
<sequence>MKVARAYSRGKARNAQGALKNAQAHSGDHEVKVYDIDEYEKMMSRGPDGVVASHLELPSGGLLAHIRNGTNHLLDEIADLTSGPFPTTNNAARMGPAIEDLREKVMALPAAEQGNVMLKAPSAAEMAQLMAPAQVPMPQVAQPGVMAMAPSVPMMPAVVQSAPMMPATMQPATMVALPQVAGTVHNPEQLAEQTTNHVNEVLQSTFTASGVPHVHHASMRYDHFLGIAILVILIIFAVAACIVRIKKRKKAAKQK</sequence>
<evidence type="ECO:0000313" key="4">
    <source>
        <dbReference type="Proteomes" id="UP001497744"/>
    </source>
</evidence>
<dbReference type="RefSeq" id="XP_067714128.1">
    <property type="nucleotide sequence ID" value="XM_067858027.1"/>
</dbReference>
<dbReference type="AlphaFoldDB" id="A0AAV4LQI4"/>
<reference evidence="3 4" key="1">
    <citation type="submission" date="2021-06" db="EMBL/GenBank/DDBJ databases">
        <title>Genome sequence of Babesia caballi.</title>
        <authorList>
            <person name="Yamagishi J."/>
            <person name="Kidaka T."/>
            <person name="Ochi A."/>
        </authorList>
    </citation>
    <scope>NUCLEOTIDE SEQUENCE [LARGE SCALE GENOMIC DNA]</scope>
    <source>
        <strain evidence="3">USDA-D6B2</strain>
    </source>
</reference>
<evidence type="ECO:0000313" key="3">
    <source>
        <dbReference type="EMBL" id="GIX62059.1"/>
    </source>
</evidence>
<dbReference type="GeneID" id="94193540"/>
<evidence type="ECO:0000256" key="2">
    <source>
        <dbReference type="SAM" id="Phobius"/>
    </source>
</evidence>
<protein>
    <submittedName>
        <fullName evidence="3">Anonymous antigen-4</fullName>
    </submittedName>
</protein>
<dbReference type="EMBL" id="BPLF01000001">
    <property type="protein sequence ID" value="GIX62059.1"/>
    <property type="molecule type" value="Genomic_DNA"/>
</dbReference>